<keyword evidence="2" id="KW-1185">Reference proteome</keyword>
<proteinExistence type="predicted"/>
<name>A0A8H4ABC9_GIGMA</name>
<evidence type="ECO:0000313" key="2">
    <source>
        <dbReference type="Proteomes" id="UP000439903"/>
    </source>
</evidence>
<dbReference type="AlphaFoldDB" id="A0A8H4ABC9"/>
<sequence length="101" mass="11951">MSKKIALEIQKEGSTNYRVQEIKKVRNIIEHALDQKQDFIYKKKEYGTYKIAENRINSNTKVAIAIQDEYKKKKVNKVVIREDAVEKAKKKKENRVLKEKV</sequence>
<dbReference type="Proteomes" id="UP000439903">
    <property type="component" value="Unassembled WGS sequence"/>
</dbReference>
<organism evidence="1 2">
    <name type="scientific">Gigaspora margarita</name>
    <dbReference type="NCBI Taxonomy" id="4874"/>
    <lineage>
        <taxon>Eukaryota</taxon>
        <taxon>Fungi</taxon>
        <taxon>Fungi incertae sedis</taxon>
        <taxon>Mucoromycota</taxon>
        <taxon>Glomeromycotina</taxon>
        <taxon>Glomeromycetes</taxon>
        <taxon>Diversisporales</taxon>
        <taxon>Gigasporaceae</taxon>
        <taxon>Gigaspora</taxon>
    </lineage>
</organism>
<gene>
    <name evidence="1" type="ORF">F8M41_026024</name>
</gene>
<dbReference type="EMBL" id="WTPW01000955">
    <property type="protein sequence ID" value="KAF0467327.1"/>
    <property type="molecule type" value="Genomic_DNA"/>
</dbReference>
<accession>A0A8H4ABC9</accession>
<protein>
    <submittedName>
        <fullName evidence="1">Uncharacterized protein</fullName>
    </submittedName>
</protein>
<evidence type="ECO:0000313" key="1">
    <source>
        <dbReference type="EMBL" id="KAF0467327.1"/>
    </source>
</evidence>
<comment type="caution">
    <text evidence="1">The sequence shown here is derived from an EMBL/GenBank/DDBJ whole genome shotgun (WGS) entry which is preliminary data.</text>
</comment>
<reference evidence="1 2" key="1">
    <citation type="journal article" date="2019" name="Environ. Microbiol.">
        <title>At the nexus of three kingdoms: the genome of the mycorrhizal fungus Gigaspora margarita provides insights into plant, endobacterial and fungal interactions.</title>
        <authorList>
            <person name="Venice F."/>
            <person name="Ghignone S."/>
            <person name="Salvioli di Fossalunga A."/>
            <person name="Amselem J."/>
            <person name="Novero M."/>
            <person name="Xianan X."/>
            <person name="Sedzielewska Toro K."/>
            <person name="Morin E."/>
            <person name="Lipzen A."/>
            <person name="Grigoriev I.V."/>
            <person name="Henrissat B."/>
            <person name="Martin F.M."/>
            <person name="Bonfante P."/>
        </authorList>
    </citation>
    <scope>NUCLEOTIDE SEQUENCE [LARGE SCALE GENOMIC DNA]</scope>
    <source>
        <strain evidence="1 2">BEG34</strain>
    </source>
</reference>